<organism evidence="1 2">
    <name type="scientific">Vararia minispora EC-137</name>
    <dbReference type="NCBI Taxonomy" id="1314806"/>
    <lineage>
        <taxon>Eukaryota</taxon>
        <taxon>Fungi</taxon>
        <taxon>Dikarya</taxon>
        <taxon>Basidiomycota</taxon>
        <taxon>Agaricomycotina</taxon>
        <taxon>Agaricomycetes</taxon>
        <taxon>Russulales</taxon>
        <taxon>Lachnocladiaceae</taxon>
        <taxon>Vararia</taxon>
    </lineage>
</organism>
<dbReference type="Proteomes" id="UP000814128">
    <property type="component" value="Unassembled WGS sequence"/>
</dbReference>
<reference evidence="1" key="1">
    <citation type="submission" date="2021-02" db="EMBL/GenBank/DDBJ databases">
        <authorList>
            <consortium name="DOE Joint Genome Institute"/>
            <person name="Ahrendt S."/>
            <person name="Looney B.P."/>
            <person name="Miyauchi S."/>
            <person name="Morin E."/>
            <person name="Drula E."/>
            <person name="Courty P.E."/>
            <person name="Chicoki N."/>
            <person name="Fauchery L."/>
            <person name="Kohler A."/>
            <person name="Kuo A."/>
            <person name="Labutti K."/>
            <person name="Pangilinan J."/>
            <person name="Lipzen A."/>
            <person name="Riley R."/>
            <person name="Andreopoulos W."/>
            <person name="He G."/>
            <person name="Johnson J."/>
            <person name="Barry K.W."/>
            <person name="Grigoriev I.V."/>
            <person name="Nagy L."/>
            <person name="Hibbett D."/>
            <person name="Henrissat B."/>
            <person name="Matheny P.B."/>
            <person name="Labbe J."/>
            <person name="Martin F."/>
        </authorList>
    </citation>
    <scope>NUCLEOTIDE SEQUENCE</scope>
    <source>
        <strain evidence="1">EC-137</strain>
    </source>
</reference>
<sequence length="324" mass="36798">MTTERKALQASNTRAQYAITQVLERADEDLELREFFDAICVFLQSSYVEDLGELGPHLSCDLSFDQCLAHLVDTCRSNSNSTNACFILSPQQQREWILVIFAAITEGIYIVPRWLLADAESENFWLKSIFHNFAVDTLVLIGSRGMWNKALSNLYNTMRFIRGVIAFASLDRPDNPVYNYSSVYLCLHDLLPDPSPRWPPERPTLDCVHILEKFPVMYETRERCTRDPYARFWAASGGRSTVCHITDAALARPWSYFTQAAASLHLVPDRRPAARAPSRSWLVCPQHNSVTPSCNARDNRRNASVLLAAEMSQTRSAEDTAIWV</sequence>
<evidence type="ECO:0000313" key="1">
    <source>
        <dbReference type="EMBL" id="KAI0030800.1"/>
    </source>
</evidence>
<evidence type="ECO:0000313" key="2">
    <source>
        <dbReference type="Proteomes" id="UP000814128"/>
    </source>
</evidence>
<accession>A0ACB8QGP7</accession>
<protein>
    <submittedName>
        <fullName evidence="1">Uncharacterized protein</fullName>
    </submittedName>
</protein>
<keyword evidence="2" id="KW-1185">Reference proteome</keyword>
<reference evidence="1" key="2">
    <citation type="journal article" date="2022" name="New Phytol.">
        <title>Evolutionary transition to the ectomycorrhizal habit in the genomes of a hyperdiverse lineage of mushroom-forming fungi.</title>
        <authorList>
            <person name="Looney B."/>
            <person name="Miyauchi S."/>
            <person name="Morin E."/>
            <person name="Drula E."/>
            <person name="Courty P.E."/>
            <person name="Kohler A."/>
            <person name="Kuo A."/>
            <person name="LaButti K."/>
            <person name="Pangilinan J."/>
            <person name="Lipzen A."/>
            <person name="Riley R."/>
            <person name="Andreopoulos W."/>
            <person name="He G."/>
            <person name="Johnson J."/>
            <person name="Nolan M."/>
            <person name="Tritt A."/>
            <person name="Barry K.W."/>
            <person name="Grigoriev I.V."/>
            <person name="Nagy L.G."/>
            <person name="Hibbett D."/>
            <person name="Henrissat B."/>
            <person name="Matheny P.B."/>
            <person name="Labbe J."/>
            <person name="Martin F.M."/>
        </authorList>
    </citation>
    <scope>NUCLEOTIDE SEQUENCE</scope>
    <source>
        <strain evidence="1">EC-137</strain>
    </source>
</reference>
<name>A0ACB8QGP7_9AGAM</name>
<proteinExistence type="predicted"/>
<comment type="caution">
    <text evidence="1">The sequence shown here is derived from an EMBL/GenBank/DDBJ whole genome shotgun (WGS) entry which is preliminary data.</text>
</comment>
<dbReference type="EMBL" id="MU273605">
    <property type="protein sequence ID" value="KAI0030800.1"/>
    <property type="molecule type" value="Genomic_DNA"/>
</dbReference>
<gene>
    <name evidence="1" type="ORF">K488DRAFT_71909</name>
</gene>